<dbReference type="CDD" id="cd02259">
    <property type="entry name" value="Peptidase_C39_like"/>
    <property type="match status" value="1"/>
</dbReference>
<dbReference type="SMR" id="A0A0E2LN97"/>
<dbReference type="PATRIC" id="fig|1281200.3.peg.242"/>
<dbReference type="RefSeq" id="WP_000528852.1">
    <property type="nucleotide sequence ID" value="NZ_KE701774.1"/>
</dbReference>
<dbReference type="HOGENOM" id="CLU_044968_0_0_6"/>
<evidence type="ECO:0000313" key="3">
    <source>
        <dbReference type="Proteomes" id="UP000016035"/>
    </source>
</evidence>
<dbReference type="Pfam" id="PF13665">
    <property type="entry name" value="Tox-PAAR-like"/>
    <property type="match status" value="1"/>
</dbReference>
<feature type="domain" description="Peptidase C39" evidence="1">
    <location>
        <begin position="352"/>
        <end position="474"/>
    </location>
</feature>
<dbReference type="GO" id="GO:0005524">
    <property type="term" value="F:ATP binding"/>
    <property type="evidence" value="ECO:0007669"/>
    <property type="project" value="InterPro"/>
</dbReference>
<dbReference type="EMBL" id="AWBU01000003">
    <property type="protein sequence ID" value="EQX32663.1"/>
    <property type="molecule type" value="Genomic_DNA"/>
</dbReference>
<dbReference type="Pfam" id="PF03412">
    <property type="entry name" value="Peptidase_C39"/>
    <property type="match status" value="1"/>
</dbReference>
<dbReference type="CDD" id="cd14740">
    <property type="entry name" value="PAAR_4"/>
    <property type="match status" value="1"/>
</dbReference>
<evidence type="ECO:0000313" key="2">
    <source>
        <dbReference type="EMBL" id="EQX32663.1"/>
    </source>
</evidence>
<comment type="caution">
    <text evidence="2">The sequence shown here is derived from an EMBL/GenBank/DDBJ whole genome shotgun (WGS) entry which is preliminary data.</text>
</comment>
<organism evidence="2 3">
    <name type="scientific">Escherichia coli (strain UMEA 3162-1)</name>
    <dbReference type="NCBI Taxonomy" id="1281200"/>
    <lineage>
        <taxon>Bacteria</taxon>
        <taxon>Pseudomonadati</taxon>
        <taxon>Pseudomonadota</taxon>
        <taxon>Gammaproteobacteria</taxon>
        <taxon>Enterobacterales</taxon>
        <taxon>Enterobacteriaceae</taxon>
        <taxon>Escherichia</taxon>
    </lineage>
</organism>
<protein>
    <recommendedName>
        <fullName evidence="1">Peptidase C39 domain-containing protein</fullName>
    </recommendedName>
</protein>
<accession>A0A0E2LN97</accession>
<dbReference type="GO" id="GO:0008233">
    <property type="term" value="F:peptidase activity"/>
    <property type="evidence" value="ECO:0007669"/>
    <property type="project" value="InterPro"/>
</dbReference>
<dbReference type="Gene3D" id="2.60.200.60">
    <property type="match status" value="1"/>
</dbReference>
<dbReference type="InterPro" id="IPR005074">
    <property type="entry name" value="Peptidase_C39"/>
</dbReference>
<dbReference type="Gene3D" id="3.90.70.10">
    <property type="entry name" value="Cysteine proteinases"/>
    <property type="match status" value="1"/>
</dbReference>
<dbReference type="Proteomes" id="UP000016035">
    <property type="component" value="Unassembled WGS sequence"/>
</dbReference>
<dbReference type="GO" id="GO:0006508">
    <property type="term" value="P:proteolysis"/>
    <property type="evidence" value="ECO:0007669"/>
    <property type="project" value="InterPro"/>
</dbReference>
<evidence type="ECO:0000259" key="1">
    <source>
        <dbReference type="Pfam" id="PF03412"/>
    </source>
</evidence>
<reference evidence="3" key="1">
    <citation type="submission" date="2013-07" db="EMBL/GenBank/DDBJ databases">
        <title>The genome sequence of Escherichia coli UMEA 3162-1.</title>
        <authorList>
            <consortium name="The Broad Institute Genome Sequencing Platform"/>
            <consortium name="The Broad Institute Genome Sequencing Center for Infectious Disease"/>
            <person name="Feldgarden M."/>
            <person name="Frimodt-Moller N."/>
            <person name="Leihof R.F."/>
            <person name="Rasmussen L."/>
            <person name="Young S.K."/>
            <person name="Zeng Q."/>
            <person name="Gargeya S."/>
            <person name="Abouelleil A."/>
            <person name="Alvarado L."/>
            <person name="Berlin A.M."/>
            <person name="Chapman S.B."/>
            <person name="Gainer-Dewar J."/>
            <person name="Goldberg J."/>
            <person name="Gnerre S."/>
            <person name="Griggs A."/>
            <person name="Gujja S."/>
            <person name="Hansen M."/>
            <person name="Howarth C."/>
            <person name="Imamovic A."/>
            <person name="Larimer J."/>
            <person name="McCowan C."/>
            <person name="Murphy C."/>
            <person name="Pearson M."/>
            <person name="Poon T."/>
            <person name="Priest M."/>
            <person name="Roberts A."/>
            <person name="Saif S."/>
            <person name="Shea T."/>
            <person name="Sykes S."/>
            <person name="Wortman J."/>
            <person name="Nusbaum C."/>
            <person name="Birren B."/>
        </authorList>
    </citation>
    <scope>NUCLEOTIDE SEQUENCE [LARGE SCALE GENOMIC DNA]</scope>
    <source>
        <strain evidence="3">UMEA 3162-1</strain>
    </source>
</reference>
<sequence>MGNYHIGDGECRFRVVCSSPDVCEVGGYKVPFDSYQTLDSERQYSSTVWARGCRALNVGSVIAGTQSNAGKGVISGTSQGTGDCVILTGSPTVTIEGKPVAYHGSVVGINNHNCLGKLYTKIKSPMISVIDRTFNYERTAEVIHDLLLLKDLLSVGNIFDGDISPEVKNDLFQIKDPDQSWGEFFSIKNIRESLRNGIEGDKSQIREWFGENTLTQMGNGAITTLHGVADLALVTFDALLDTATATVACPIGEDGLCEQANINLNEKEQALFNISNSLINGQAWDALKKMIMDTNNGDQIALEHFASFLWGFMIPAKIPEENISGKVFVEPVVLEGGAGGNWTVFDEVLDSNVIKQLTLTGCGAACGEMLLRDRYIFVTQNVIGTELTSMTSLANKLNKFDVGWEGNAVSESSLYALSNTGSWGAMMWDSGSKVGHWVLVKGVDDAGNVIIYDPYQGSRYLMTEQEFKEVWNGHSVYKP</sequence>
<name>A0A0E2LN97_ECOU3</name>
<dbReference type="AlphaFoldDB" id="A0A0E2LN97"/>
<gene>
    <name evidence="2" type="ORF">G925_00238</name>
</gene>
<dbReference type="GO" id="GO:0016020">
    <property type="term" value="C:membrane"/>
    <property type="evidence" value="ECO:0007669"/>
    <property type="project" value="InterPro"/>
</dbReference>
<proteinExistence type="predicted"/>